<gene>
    <name evidence="2" type="ORF">DXC19_11720</name>
</gene>
<dbReference type="RefSeq" id="WP_117726000.1">
    <property type="nucleotide sequence ID" value="NZ_CABMFV010000009.1"/>
</dbReference>
<dbReference type="Proteomes" id="UP000261016">
    <property type="component" value="Unassembled WGS sequence"/>
</dbReference>
<organism evidence="2 3">
    <name type="scientific">Staphylococcus warneri</name>
    <dbReference type="NCBI Taxonomy" id="1292"/>
    <lineage>
        <taxon>Bacteria</taxon>
        <taxon>Bacillati</taxon>
        <taxon>Bacillota</taxon>
        <taxon>Bacilli</taxon>
        <taxon>Bacillales</taxon>
        <taxon>Staphylococcaceae</taxon>
        <taxon>Staphylococcus</taxon>
    </lineage>
</organism>
<protein>
    <submittedName>
        <fullName evidence="2">Uncharacterized protein</fullName>
    </submittedName>
</protein>
<comment type="caution">
    <text evidence="2">The sequence shown here is derived from an EMBL/GenBank/DDBJ whole genome shotgun (WGS) entry which is preliminary data.</text>
</comment>
<evidence type="ECO:0000313" key="3">
    <source>
        <dbReference type="Proteomes" id="UP000261016"/>
    </source>
</evidence>
<sequence>MKQFHYHEIRNLQEHFFLSNFDILGLKIPMYILMITLCIGILSLIISVVIFIKGKDEDLVIEIVEYLFIGGISMIIGSVFVFGSIWFVFILGYKTIGYYESELTVKKVEEINKIGEQKKYQFTMKEAKNSKGKLITIVSKSRQGLSKGDKAIVKTPPLYFKGGEEKNIDSRELLNFERNKKFLKGSKFERTGLNGDVIKEEDLIIHKK</sequence>
<name>A0A8B2ZCY9_STAWA</name>
<evidence type="ECO:0000313" key="2">
    <source>
        <dbReference type="EMBL" id="RGM28345.1"/>
    </source>
</evidence>
<feature type="transmembrane region" description="Helical" evidence="1">
    <location>
        <begin position="64"/>
        <end position="93"/>
    </location>
</feature>
<accession>A0A8B2ZCY9</accession>
<feature type="transmembrane region" description="Helical" evidence="1">
    <location>
        <begin position="28"/>
        <end position="52"/>
    </location>
</feature>
<proteinExistence type="predicted"/>
<evidence type="ECO:0000256" key="1">
    <source>
        <dbReference type="SAM" id="Phobius"/>
    </source>
</evidence>
<reference evidence="2 3" key="1">
    <citation type="submission" date="2018-08" db="EMBL/GenBank/DDBJ databases">
        <title>A genome reference for cultivated species of the human gut microbiota.</title>
        <authorList>
            <person name="Zou Y."/>
            <person name="Xue W."/>
            <person name="Luo G."/>
        </authorList>
    </citation>
    <scope>NUCLEOTIDE SEQUENCE [LARGE SCALE GENOMIC DNA]</scope>
    <source>
        <strain evidence="2 3">OM08-17AT</strain>
    </source>
</reference>
<keyword evidence="1" id="KW-0472">Membrane</keyword>
<dbReference type="AlphaFoldDB" id="A0A8B2ZCY9"/>
<keyword evidence="1" id="KW-0812">Transmembrane</keyword>
<keyword evidence="1" id="KW-1133">Transmembrane helix</keyword>
<dbReference type="EMBL" id="QSTD01000009">
    <property type="protein sequence ID" value="RGM28345.1"/>
    <property type="molecule type" value="Genomic_DNA"/>
</dbReference>